<dbReference type="InterPro" id="IPR005761">
    <property type="entry name" value="UDP-N-AcMur-Glu-dNH2Pim_ligase"/>
</dbReference>
<keyword evidence="4 7" id="KW-0573">Peptidoglycan synthesis</keyword>
<dbReference type="Proteomes" id="UP000642180">
    <property type="component" value="Unassembled WGS sequence"/>
</dbReference>
<dbReference type="InterPro" id="IPR036565">
    <property type="entry name" value="Mur-like_cat_sf"/>
</dbReference>
<feature type="binding site" evidence="7">
    <location>
        <position position="477"/>
    </location>
    <ligand>
        <name>meso-2,6-diaminopimelate</name>
        <dbReference type="ChEBI" id="CHEBI:57791"/>
    </ligand>
</feature>
<keyword evidence="6 7" id="KW-0961">Cell wall biogenesis/degradation</keyword>
<dbReference type="EC" id="6.3.2.13" evidence="7"/>
<evidence type="ECO:0000256" key="3">
    <source>
        <dbReference type="ARBA" id="ARBA00022960"/>
    </source>
</evidence>
<dbReference type="NCBIfam" id="TIGR01085">
    <property type="entry name" value="murE"/>
    <property type="match status" value="1"/>
</dbReference>
<comment type="cofactor">
    <cofactor evidence="7">
        <name>Mg(2+)</name>
        <dbReference type="ChEBI" id="CHEBI:18420"/>
    </cofactor>
</comment>
<dbReference type="RefSeq" id="WP_188381447.1">
    <property type="nucleotide sequence ID" value="NZ_BMDI01000002.1"/>
</dbReference>
<comment type="catalytic activity">
    <reaction evidence="7">
        <text>UDP-N-acetyl-alpha-D-muramoyl-L-alanyl-D-glutamate + meso-2,6-diaminopimelate + ATP = UDP-N-acetyl-alpha-D-muramoyl-L-alanyl-gamma-D-glutamyl-meso-2,6-diaminopimelate + ADP + phosphate + H(+)</text>
        <dbReference type="Rhea" id="RHEA:23676"/>
        <dbReference type="ChEBI" id="CHEBI:15378"/>
        <dbReference type="ChEBI" id="CHEBI:30616"/>
        <dbReference type="ChEBI" id="CHEBI:43474"/>
        <dbReference type="ChEBI" id="CHEBI:57791"/>
        <dbReference type="ChEBI" id="CHEBI:83900"/>
        <dbReference type="ChEBI" id="CHEBI:83905"/>
        <dbReference type="ChEBI" id="CHEBI:456216"/>
        <dbReference type="EC" id="6.3.2.13"/>
    </reaction>
</comment>
<comment type="caution">
    <text evidence="7">Lacks conserved residue(s) required for the propagation of feature annotation.</text>
</comment>
<dbReference type="GO" id="GO:0071555">
    <property type="term" value="P:cell wall organization"/>
    <property type="evidence" value="ECO:0007669"/>
    <property type="project" value="UniProtKB-KW"/>
</dbReference>
<dbReference type="Gene3D" id="3.40.1390.10">
    <property type="entry name" value="MurE/MurF, N-terminal domain"/>
    <property type="match status" value="1"/>
</dbReference>
<keyword evidence="3 7" id="KW-0133">Cell shape</keyword>
<comment type="function">
    <text evidence="7">Catalyzes the addition of meso-diaminopimelic acid to the nucleotide precursor UDP-N-acetylmuramoyl-L-alanyl-D-glutamate (UMAG) in the biosynthesis of bacterial cell-wall peptidoglycan.</text>
</comment>
<dbReference type="Pfam" id="PF08245">
    <property type="entry name" value="Mur_ligase_M"/>
    <property type="match status" value="1"/>
</dbReference>
<feature type="modified residue" description="N6-carboxylysine" evidence="7">
    <location>
        <position position="226"/>
    </location>
</feature>
<comment type="caution">
    <text evidence="12">The sequence shown here is derived from an EMBL/GenBank/DDBJ whole genome shotgun (WGS) entry which is preliminary data.</text>
</comment>
<feature type="binding site" evidence="7">
    <location>
        <position position="398"/>
    </location>
    <ligand>
        <name>meso-2,6-diaminopimelate</name>
        <dbReference type="ChEBI" id="CHEBI:57791"/>
    </ligand>
</feature>
<feature type="binding site" evidence="7">
    <location>
        <begin position="159"/>
        <end position="160"/>
    </location>
    <ligand>
        <name>UDP-N-acetyl-alpha-D-muramoyl-L-alanyl-D-glutamate</name>
        <dbReference type="ChEBI" id="CHEBI:83900"/>
    </ligand>
</feature>
<evidence type="ECO:0000256" key="8">
    <source>
        <dbReference type="RuleBase" id="RU004135"/>
    </source>
</evidence>
<reference evidence="13" key="1">
    <citation type="journal article" date="2019" name="Int. J. Syst. Evol. Microbiol.">
        <title>The Global Catalogue of Microorganisms (GCM) 10K type strain sequencing project: providing services to taxonomists for standard genome sequencing and annotation.</title>
        <authorList>
            <consortium name="The Broad Institute Genomics Platform"/>
            <consortium name="The Broad Institute Genome Sequencing Center for Infectious Disease"/>
            <person name="Wu L."/>
            <person name="Ma J."/>
        </authorList>
    </citation>
    <scope>NUCLEOTIDE SEQUENCE [LARGE SCALE GENOMIC DNA]</scope>
    <source>
        <strain evidence="13">CCM 2767</strain>
    </source>
</reference>
<dbReference type="SUPFAM" id="SSF63418">
    <property type="entry name" value="MurE/MurF N-terminal domain"/>
    <property type="match status" value="1"/>
</dbReference>
<keyword evidence="2 7" id="KW-0132">Cell division</keyword>
<comment type="PTM">
    <text evidence="7">Carboxylation is probably crucial for Mg(2+) binding and, consequently, for the gamma-phosphate positioning of ATP.</text>
</comment>
<dbReference type="GO" id="GO:0008360">
    <property type="term" value="P:regulation of cell shape"/>
    <property type="evidence" value="ECO:0007669"/>
    <property type="project" value="UniProtKB-KW"/>
</dbReference>
<feature type="binding site" evidence="7">
    <location>
        <begin position="112"/>
        <end position="118"/>
    </location>
    <ligand>
        <name>ATP</name>
        <dbReference type="ChEBI" id="CHEBI:30616"/>
    </ligand>
</feature>
<dbReference type="GO" id="GO:0005524">
    <property type="term" value="F:ATP binding"/>
    <property type="evidence" value="ECO:0007669"/>
    <property type="project" value="UniProtKB-UniRule"/>
</dbReference>
<dbReference type="EMBL" id="BMDI01000002">
    <property type="protein sequence ID" value="GGI20132.1"/>
    <property type="molecule type" value="Genomic_DNA"/>
</dbReference>
<name>A0A8J3AVT1_9BURK</name>
<feature type="domain" description="Mur ligase central" evidence="11">
    <location>
        <begin position="110"/>
        <end position="323"/>
    </location>
</feature>
<evidence type="ECO:0000313" key="12">
    <source>
        <dbReference type="EMBL" id="GGI20132.1"/>
    </source>
</evidence>
<keyword evidence="7 12" id="KW-0436">Ligase</keyword>
<dbReference type="SUPFAM" id="SSF53244">
    <property type="entry name" value="MurD-like peptide ligases, peptide-binding domain"/>
    <property type="match status" value="1"/>
</dbReference>
<feature type="domain" description="Mur ligase C-terminal" evidence="10">
    <location>
        <begin position="346"/>
        <end position="475"/>
    </location>
</feature>
<keyword evidence="7" id="KW-0963">Cytoplasm</keyword>
<feature type="binding site" evidence="7">
    <location>
        <position position="186"/>
    </location>
    <ligand>
        <name>UDP-N-acetyl-alpha-D-muramoyl-L-alanyl-D-glutamate</name>
        <dbReference type="ChEBI" id="CHEBI:83900"/>
    </ligand>
</feature>
<dbReference type="GO" id="GO:0005737">
    <property type="term" value="C:cytoplasm"/>
    <property type="evidence" value="ECO:0007669"/>
    <property type="project" value="UniProtKB-SubCell"/>
</dbReference>
<dbReference type="Pfam" id="PF02875">
    <property type="entry name" value="Mur_ligase_C"/>
    <property type="match status" value="1"/>
</dbReference>
<evidence type="ECO:0000259" key="9">
    <source>
        <dbReference type="Pfam" id="PF01225"/>
    </source>
</evidence>
<comment type="subcellular location">
    <subcellularLocation>
        <location evidence="7 8">Cytoplasm</location>
    </subcellularLocation>
</comment>
<dbReference type="InterPro" id="IPR035911">
    <property type="entry name" value="MurE/MurF_N"/>
</dbReference>
<comment type="pathway">
    <text evidence="7 8">Cell wall biogenesis; peptidoglycan biosynthesis.</text>
</comment>
<keyword evidence="7" id="KW-0547">Nucleotide-binding</keyword>
<feature type="binding site" evidence="7">
    <location>
        <position position="473"/>
    </location>
    <ligand>
        <name>meso-2,6-diaminopimelate</name>
        <dbReference type="ChEBI" id="CHEBI:57791"/>
    </ligand>
</feature>
<evidence type="ECO:0000256" key="5">
    <source>
        <dbReference type="ARBA" id="ARBA00023306"/>
    </source>
</evidence>
<dbReference type="InterPro" id="IPR004101">
    <property type="entry name" value="Mur_ligase_C"/>
</dbReference>
<proteinExistence type="inferred from homology"/>
<comment type="similarity">
    <text evidence="1 7">Belongs to the MurCDEF family. MurE subfamily.</text>
</comment>
<organism evidence="12 13">
    <name type="scientific">Oxalicibacterium faecigallinarum</name>
    <dbReference type="NCBI Taxonomy" id="573741"/>
    <lineage>
        <taxon>Bacteria</taxon>
        <taxon>Pseudomonadati</taxon>
        <taxon>Pseudomonadota</taxon>
        <taxon>Betaproteobacteria</taxon>
        <taxon>Burkholderiales</taxon>
        <taxon>Oxalobacteraceae</taxon>
        <taxon>Oxalicibacterium</taxon>
    </lineage>
</organism>
<evidence type="ECO:0000256" key="6">
    <source>
        <dbReference type="ARBA" id="ARBA00023316"/>
    </source>
</evidence>
<evidence type="ECO:0000256" key="4">
    <source>
        <dbReference type="ARBA" id="ARBA00022984"/>
    </source>
</evidence>
<evidence type="ECO:0000313" key="13">
    <source>
        <dbReference type="Proteomes" id="UP000642180"/>
    </source>
</evidence>
<dbReference type="PANTHER" id="PTHR23135:SF4">
    <property type="entry name" value="UDP-N-ACETYLMURAMOYL-L-ALANYL-D-GLUTAMATE--2,6-DIAMINOPIMELATE LIGASE MURE HOMOLOG, CHLOROPLASTIC"/>
    <property type="match status" value="1"/>
</dbReference>
<evidence type="ECO:0000259" key="10">
    <source>
        <dbReference type="Pfam" id="PF02875"/>
    </source>
</evidence>
<dbReference type="AlphaFoldDB" id="A0A8J3AVT1"/>
<feature type="binding site" evidence="7">
    <location>
        <position position="27"/>
    </location>
    <ligand>
        <name>UDP-N-acetyl-alpha-D-muramoyl-L-alanyl-D-glutamate</name>
        <dbReference type="ChEBI" id="CHEBI:83900"/>
    </ligand>
</feature>
<feature type="short sequence motif" description="Meso-diaminopimelate recognition motif" evidence="7">
    <location>
        <begin position="421"/>
        <end position="424"/>
    </location>
</feature>
<dbReference type="Gene3D" id="3.90.190.20">
    <property type="entry name" value="Mur ligase, C-terminal domain"/>
    <property type="match status" value="1"/>
</dbReference>
<dbReference type="InterPro" id="IPR000713">
    <property type="entry name" value="Mur_ligase_N"/>
</dbReference>
<evidence type="ECO:0000256" key="1">
    <source>
        <dbReference type="ARBA" id="ARBA00005898"/>
    </source>
</evidence>
<dbReference type="GO" id="GO:0009252">
    <property type="term" value="P:peptidoglycan biosynthetic process"/>
    <property type="evidence" value="ECO:0007669"/>
    <property type="project" value="UniProtKB-UniRule"/>
</dbReference>
<evidence type="ECO:0000259" key="11">
    <source>
        <dbReference type="Pfam" id="PF08245"/>
    </source>
</evidence>
<feature type="binding site" evidence="7">
    <location>
        <begin position="421"/>
        <end position="424"/>
    </location>
    <ligand>
        <name>meso-2,6-diaminopimelate</name>
        <dbReference type="ChEBI" id="CHEBI:57791"/>
    </ligand>
</feature>
<protein>
    <recommendedName>
        <fullName evidence="7">UDP-N-acetylmuramoyl-L-alanyl-D-glutamate--2,6-diaminopimelate ligase</fullName>
        <ecNumber evidence="7">6.3.2.13</ecNumber>
    </recommendedName>
    <alternativeName>
        <fullName evidence="7">Meso-A2pm-adding enzyme</fullName>
    </alternativeName>
    <alternativeName>
        <fullName evidence="7">Meso-diaminopimelate-adding enzyme</fullName>
    </alternativeName>
    <alternativeName>
        <fullName evidence="7">UDP-MurNAc-L-Ala-D-Glu:meso-diaminopimelate ligase</fullName>
    </alternativeName>
    <alternativeName>
        <fullName evidence="7">UDP-MurNAc-tripeptide synthetase</fullName>
    </alternativeName>
    <alternativeName>
        <fullName evidence="7">UDP-N-acetylmuramyl-tripeptide synthetase</fullName>
    </alternativeName>
</protein>
<feature type="domain" description="Mur ligase N-terminal catalytic" evidence="9">
    <location>
        <begin position="23"/>
        <end position="98"/>
    </location>
</feature>
<keyword evidence="5 7" id="KW-0131">Cell cycle</keyword>
<dbReference type="UniPathway" id="UPA00219"/>
<keyword evidence="13" id="KW-1185">Reference proteome</keyword>
<dbReference type="InterPro" id="IPR013221">
    <property type="entry name" value="Mur_ligase_cen"/>
</dbReference>
<keyword evidence="7" id="KW-0460">Magnesium</keyword>
<dbReference type="NCBIfam" id="NF001126">
    <property type="entry name" value="PRK00139.1-4"/>
    <property type="match status" value="1"/>
</dbReference>
<feature type="binding site" evidence="7">
    <location>
        <position position="192"/>
    </location>
    <ligand>
        <name>UDP-N-acetyl-alpha-D-muramoyl-L-alanyl-D-glutamate</name>
        <dbReference type="ChEBI" id="CHEBI:83900"/>
    </ligand>
</feature>
<dbReference type="GO" id="GO:0000287">
    <property type="term" value="F:magnesium ion binding"/>
    <property type="evidence" value="ECO:0007669"/>
    <property type="project" value="UniProtKB-UniRule"/>
</dbReference>
<keyword evidence="7" id="KW-0067">ATP-binding</keyword>
<accession>A0A8J3AVT1</accession>
<dbReference type="Pfam" id="PF01225">
    <property type="entry name" value="Mur_ligase"/>
    <property type="match status" value="1"/>
</dbReference>
<evidence type="ECO:0000256" key="2">
    <source>
        <dbReference type="ARBA" id="ARBA00022618"/>
    </source>
</evidence>
<dbReference type="HAMAP" id="MF_00208">
    <property type="entry name" value="MurE"/>
    <property type="match status" value="1"/>
</dbReference>
<feature type="binding site" evidence="7">
    <location>
        <position position="194"/>
    </location>
    <ligand>
        <name>UDP-N-acetyl-alpha-D-muramoyl-L-alanyl-D-glutamate</name>
        <dbReference type="ChEBI" id="CHEBI:83900"/>
    </ligand>
</feature>
<dbReference type="InterPro" id="IPR036615">
    <property type="entry name" value="Mur_ligase_C_dom_sf"/>
</dbReference>
<sequence length="509" mass="54313">MAAQMNLDVILDWLRQHAPKAQLTADSRKVQAGDVFVAYPNDEADGRAYIGDAVERGAIAILLEADGGADFTAAIAGLPSLPVAHLKSQVGEIAAAWYAHPDRAMLTVAVTGTNGKTSCSQWLGSALSRLGRPTAVIGTLGTGIYRDGTAGTFTVTGYTTPDAVQLQRALAELGKHGATALAIEASSIGLHQQRMAGIHVDIALFTNFTRDHLDYHGDMQAYEEAKTQLFDWPGLKHAVINVDDAMGERLIARLRSTRPEIAVTAYSIGGHVLHDVATLQATDVRSSQSGTAFHLHFGAERAQVKTQLVGDFNVSNVLGIIGVLLAKGAAWRKAIAAVEALMAVPGRMQQLGGVEAPLVVIDYAHTPDALEKALASLRLVAEERHGKLWCVFGCGGDRDPGKRPQMGAVAMVADHVIVTTDNPRYEEPESIIAQIVAGIDKTHADMHVIEDRATAILWACRNATRQDVILLAGKGHENYQEIKGRKLPFLDADHAALALSSRAMQGAHG</sequence>
<gene>
    <name evidence="7 12" type="primary">murE</name>
    <name evidence="12" type="ORF">GCM10008066_22500</name>
</gene>
<evidence type="ECO:0000256" key="7">
    <source>
        <dbReference type="HAMAP-Rule" id="MF_00208"/>
    </source>
</evidence>
<dbReference type="GO" id="GO:0008765">
    <property type="term" value="F:UDP-N-acetylmuramoylalanyl-D-glutamate-2,6-diaminopimelate ligase activity"/>
    <property type="evidence" value="ECO:0007669"/>
    <property type="project" value="UniProtKB-UniRule"/>
</dbReference>
<dbReference type="GO" id="GO:0051301">
    <property type="term" value="P:cell division"/>
    <property type="evidence" value="ECO:0007669"/>
    <property type="project" value="UniProtKB-KW"/>
</dbReference>
<dbReference type="SUPFAM" id="SSF53623">
    <property type="entry name" value="MurD-like peptide ligases, catalytic domain"/>
    <property type="match status" value="1"/>
</dbReference>
<dbReference type="Gene3D" id="3.40.1190.10">
    <property type="entry name" value="Mur-like, catalytic domain"/>
    <property type="match status" value="1"/>
</dbReference>
<dbReference type="PANTHER" id="PTHR23135">
    <property type="entry name" value="MUR LIGASE FAMILY MEMBER"/>
    <property type="match status" value="1"/>
</dbReference>